<sequence length="314" mass="34722">MEARQDTCSCLRRYQWKISLMALVIIAAAVAVSLVVVKPWNNKNNHSTNDTAKVNAYTTALNEPFDYQNGTVKIRGVNLGGWLVLESFITPSLFNPYIAKGVVDEWTLCQHLGLPAATALLDNHYNTWVTEDTFIRIRDLGLNHVRILIRFWATGNLVAGEPYVPNLTLPYPQQMSTFFASPDHAHVNPFVGLLNEPIANLIGGDKVKARYTQAFAVVRAAGGGADTQNYVMFDDSLKRMNRTAQLAFACQTWGSDLTTSTKAFGLTMVGDHKSMPLWSYFDGVDNGWIPKDANNRGPSFCAANGYPVNVIKSL</sequence>
<dbReference type="GO" id="GO:0005576">
    <property type="term" value="C:extracellular region"/>
    <property type="evidence" value="ECO:0007669"/>
    <property type="project" value="TreeGrafter"/>
</dbReference>
<dbReference type="GO" id="GO:0071555">
    <property type="term" value="P:cell wall organization"/>
    <property type="evidence" value="ECO:0007669"/>
    <property type="project" value="UniProtKB-KW"/>
</dbReference>
<keyword evidence="4" id="KW-0326">Glycosidase</keyword>
<evidence type="ECO:0000256" key="8">
    <source>
        <dbReference type="SAM" id="Phobius"/>
    </source>
</evidence>
<evidence type="ECO:0000256" key="6">
    <source>
        <dbReference type="ARBA" id="ARBA00036824"/>
    </source>
</evidence>
<dbReference type="AlphaFoldDB" id="A0A9P8CU48"/>
<feature type="transmembrane region" description="Helical" evidence="8">
    <location>
        <begin position="20"/>
        <end position="40"/>
    </location>
</feature>
<proteinExistence type="inferred from homology"/>
<dbReference type="SUPFAM" id="SSF51445">
    <property type="entry name" value="(Trans)glycosidases"/>
    <property type="match status" value="1"/>
</dbReference>
<evidence type="ECO:0000313" key="10">
    <source>
        <dbReference type="Proteomes" id="UP000717515"/>
    </source>
</evidence>
<dbReference type="InterPro" id="IPR050386">
    <property type="entry name" value="Glycosyl_hydrolase_5"/>
</dbReference>
<keyword evidence="2" id="KW-0378">Hydrolase</keyword>
<reference evidence="9" key="1">
    <citation type="submission" date="2021-07" db="EMBL/GenBank/DDBJ databases">
        <title>Draft genome of Mortierella alpina, strain LL118, isolated from an aspen leaf litter sample.</title>
        <authorList>
            <person name="Yang S."/>
            <person name="Vinatzer B.A."/>
        </authorList>
    </citation>
    <scope>NUCLEOTIDE SEQUENCE</scope>
    <source>
        <strain evidence="9">LL118</strain>
    </source>
</reference>
<keyword evidence="3" id="KW-0325">Glycoprotein</keyword>
<organism evidence="9 10">
    <name type="scientific">Mortierella alpina</name>
    <name type="common">Oleaginous fungus</name>
    <name type="synonym">Mortierella renispora</name>
    <dbReference type="NCBI Taxonomy" id="64518"/>
    <lineage>
        <taxon>Eukaryota</taxon>
        <taxon>Fungi</taxon>
        <taxon>Fungi incertae sedis</taxon>
        <taxon>Mucoromycota</taxon>
        <taxon>Mortierellomycotina</taxon>
        <taxon>Mortierellomycetes</taxon>
        <taxon>Mortierellales</taxon>
        <taxon>Mortierellaceae</taxon>
        <taxon>Mortierella</taxon>
    </lineage>
</organism>
<dbReference type="InterPro" id="IPR017853">
    <property type="entry name" value="GH"/>
</dbReference>
<name>A0A9P8CU48_MORAP</name>
<dbReference type="EC" id="3.2.1.58" evidence="7"/>
<evidence type="ECO:0000256" key="1">
    <source>
        <dbReference type="ARBA" id="ARBA00005641"/>
    </source>
</evidence>
<dbReference type="GO" id="GO:0009986">
    <property type="term" value="C:cell surface"/>
    <property type="evidence" value="ECO:0007669"/>
    <property type="project" value="TreeGrafter"/>
</dbReference>
<dbReference type="PANTHER" id="PTHR31297">
    <property type="entry name" value="GLUCAN ENDO-1,6-BETA-GLUCOSIDASE B"/>
    <property type="match status" value="1"/>
</dbReference>
<gene>
    <name evidence="9" type="ORF">KVV02_002070</name>
</gene>
<comment type="similarity">
    <text evidence="1">Belongs to the glycosyl hydrolase 5 (cellulase A) family.</text>
</comment>
<keyword evidence="8" id="KW-1133">Transmembrane helix</keyword>
<dbReference type="EMBL" id="JAIFTL010000339">
    <property type="protein sequence ID" value="KAG9320018.1"/>
    <property type="molecule type" value="Genomic_DNA"/>
</dbReference>
<evidence type="ECO:0000256" key="2">
    <source>
        <dbReference type="ARBA" id="ARBA00022801"/>
    </source>
</evidence>
<keyword evidence="8" id="KW-0812">Transmembrane</keyword>
<dbReference type="Gene3D" id="3.20.20.80">
    <property type="entry name" value="Glycosidases"/>
    <property type="match status" value="1"/>
</dbReference>
<comment type="catalytic activity">
    <reaction evidence="6">
        <text>Successive hydrolysis of beta-D-glucose units from the non-reducing ends of (1-&gt;3)-beta-D-glucans, releasing alpha-glucose.</text>
        <dbReference type="EC" id="3.2.1.58"/>
    </reaction>
</comment>
<keyword evidence="8" id="KW-0472">Membrane</keyword>
<evidence type="ECO:0000256" key="4">
    <source>
        <dbReference type="ARBA" id="ARBA00023295"/>
    </source>
</evidence>
<evidence type="ECO:0000256" key="5">
    <source>
        <dbReference type="ARBA" id="ARBA00023316"/>
    </source>
</evidence>
<evidence type="ECO:0000256" key="7">
    <source>
        <dbReference type="ARBA" id="ARBA00038929"/>
    </source>
</evidence>
<dbReference type="GO" id="GO:0009251">
    <property type="term" value="P:glucan catabolic process"/>
    <property type="evidence" value="ECO:0007669"/>
    <property type="project" value="TreeGrafter"/>
</dbReference>
<dbReference type="GO" id="GO:0004338">
    <property type="term" value="F:glucan exo-1,3-beta-glucosidase activity"/>
    <property type="evidence" value="ECO:0007669"/>
    <property type="project" value="UniProtKB-EC"/>
</dbReference>
<evidence type="ECO:0000313" key="9">
    <source>
        <dbReference type="EMBL" id="KAG9320018.1"/>
    </source>
</evidence>
<protein>
    <recommendedName>
        <fullName evidence="7">glucan 1,3-beta-glucosidase</fullName>
        <ecNumber evidence="7">3.2.1.58</ecNumber>
    </recommendedName>
</protein>
<comment type="caution">
    <text evidence="9">The sequence shown here is derived from an EMBL/GenBank/DDBJ whole genome shotgun (WGS) entry which is preliminary data.</text>
</comment>
<dbReference type="Proteomes" id="UP000717515">
    <property type="component" value="Unassembled WGS sequence"/>
</dbReference>
<accession>A0A9P8CU48</accession>
<dbReference type="PANTHER" id="PTHR31297:SF34">
    <property type="entry name" value="GLUCAN 1,3-BETA-GLUCOSIDASE 2"/>
    <property type="match status" value="1"/>
</dbReference>
<keyword evidence="5" id="KW-0961">Cell wall biogenesis/degradation</keyword>
<evidence type="ECO:0000256" key="3">
    <source>
        <dbReference type="ARBA" id="ARBA00023180"/>
    </source>
</evidence>